<reference evidence="2" key="1">
    <citation type="submission" date="2021-03" db="EMBL/GenBank/DDBJ databases">
        <title>Draft genome sequence of rust myrtle Austropuccinia psidii MF-1, a brazilian biotype.</title>
        <authorList>
            <person name="Quecine M.C."/>
            <person name="Pachon D.M.R."/>
            <person name="Bonatelli M.L."/>
            <person name="Correr F.H."/>
            <person name="Franceschini L.M."/>
            <person name="Leite T.F."/>
            <person name="Margarido G.R.A."/>
            <person name="Almeida C.A."/>
            <person name="Ferrarezi J.A."/>
            <person name="Labate C.A."/>
        </authorList>
    </citation>
    <scope>NUCLEOTIDE SEQUENCE</scope>
    <source>
        <strain evidence="2">MF-1</strain>
    </source>
</reference>
<proteinExistence type="predicted"/>
<evidence type="ECO:0000259" key="1">
    <source>
        <dbReference type="Pfam" id="PF25597"/>
    </source>
</evidence>
<dbReference type="Pfam" id="PF25597">
    <property type="entry name" value="SH3_retrovirus"/>
    <property type="match status" value="1"/>
</dbReference>
<keyword evidence="3" id="KW-1185">Reference proteome</keyword>
<comment type="caution">
    <text evidence="2">The sequence shown here is derived from an EMBL/GenBank/DDBJ whole genome shotgun (WGS) entry which is preliminary data.</text>
</comment>
<gene>
    <name evidence="2" type="ORF">O181_097453</name>
</gene>
<evidence type="ECO:0000313" key="3">
    <source>
        <dbReference type="Proteomes" id="UP000765509"/>
    </source>
</evidence>
<accession>A0A9Q3J7H9</accession>
<evidence type="ECO:0000313" key="2">
    <source>
        <dbReference type="EMBL" id="MBW0557738.1"/>
    </source>
</evidence>
<dbReference type="EMBL" id="AVOT02065749">
    <property type="protein sequence ID" value="MBW0557738.1"/>
    <property type="molecule type" value="Genomic_DNA"/>
</dbReference>
<dbReference type="AlphaFoldDB" id="A0A9Q3J7H9"/>
<name>A0A9Q3J7H9_9BASI</name>
<organism evidence="2 3">
    <name type="scientific">Austropuccinia psidii MF-1</name>
    <dbReference type="NCBI Taxonomy" id="1389203"/>
    <lineage>
        <taxon>Eukaryota</taxon>
        <taxon>Fungi</taxon>
        <taxon>Dikarya</taxon>
        <taxon>Basidiomycota</taxon>
        <taxon>Pucciniomycotina</taxon>
        <taxon>Pucciniomycetes</taxon>
        <taxon>Pucciniales</taxon>
        <taxon>Sphaerophragmiaceae</taxon>
        <taxon>Austropuccinia</taxon>
    </lineage>
</organism>
<dbReference type="InterPro" id="IPR057670">
    <property type="entry name" value="SH3_retrovirus"/>
</dbReference>
<sequence length="155" mass="18338">MLGYENHALAYRILRMEDRRVIISKHLKFDETYFPALISPPTSNTNREQLLEPPPNLPSPHTHFNETATNNDDVFSVWEEDFHNSQEENRPKRIKMIGPRHLTLITGNYWKTIYYLTEEGNTIPLKQWYQITINRPSKAKIVWNGRMKSQNNWAA</sequence>
<feature type="domain" description="Retroviral polymerase SH3-like" evidence="1">
    <location>
        <begin position="1"/>
        <end position="37"/>
    </location>
</feature>
<protein>
    <recommendedName>
        <fullName evidence="1">Retroviral polymerase SH3-like domain-containing protein</fullName>
    </recommendedName>
</protein>
<dbReference type="Proteomes" id="UP000765509">
    <property type="component" value="Unassembled WGS sequence"/>
</dbReference>